<evidence type="ECO:0000256" key="3">
    <source>
        <dbReference type="ARBA" id="ARBA00023242"/>
    </source>
</evidence>
<feature type="compositionally biased region" description="Basic and acidic residues" evidence="4">
    <location>
        <begin position="423"/>
        <end position="438"/>
    </location>
</feature>
<dbReference type="GO" id="GO:0005634">
    <property type="term" value="C:nucleus"/>
    <property type="evidence" value="ECO:0007669"/>
    <property type="project" value="UniProtKB-SubCell"/>
</dbReference>
<keyword evidence="2" id="KW-0238">DNA-binding</keyword>
<evidence type="ECO:0000256" key="4">
    <source>
        <dbReference type="SAM" id="MobiDB-lite"/>
    </source>
</evidence>
<accession>A0A2T7P1R3</accession>
<protein>
    <recommendedName>
        <fullName evidence="5">HTH CENPB-type domain-containing protein</fullName>
    </recommendedName>
</protein>
<dbReference type="InterPro" id="IPR050863">
    <property type="entry name" value="CenT-Element_Derived"/>
</dbReference>
<dbReference type="AlphaFoldDB" id="A0A2T7P1R3"/>
<dbReference type="PROSITE" id="PS51253">
    <property type="entry name" value="HTH_CENPB"/>
    <property type="match status" value="1"/>
</dbReference>
<evidence type="ECO:0000313" key="7">
    <source>
        <dbReference type="Proteomes" id="UP000245119"/>
    </source>
</evidence>
<dbReference type="Pfam" id="PF03221">
    <property type="entry name" value="HTH_Tnp_Tc5"/>
    <property type="match status" value="1"/>
</dbReference>
<dbReference type="Pfam" id="PF03184">
    <property type="entry name" value="DDE_1"/>
    <property type="match status" value="1"/>
</dbReference>
<dbReference type="Proteomes" id="UP000245119">
    <property type="component" value="Linkage Group LG7"/>
</dbReference>
<comment type="subcellular location">
    <subcellularLocation>
        <location evidence="1">Nucleus</location>
    </subcellularLocation>
</comment>
<dbReference type="Gene3D" id="1.10.10.60">
    <property type="entry name" value="Homeodomain-like"/>
    <property type="match status" value="2"/>
</dbReference>
<proteinExistence type="predicted"/>
<feature type="domain" description="HTH CENPB-type" evidence="5">
    <location>
        <begin position="72"/>
        <end position="153"/>
    </location>
</feature>
<dbReference type="Pfam" id="PF04218">
    <property type="entry name" value="CENP-B_N"/>
    <property type="match status" value="1"/>
</dbReference>
<keyword evidence="7" id="KW-1185">Reference proteome</keyword>
<sequence length="480" mass="55011">MAPKKIKSNSSEVMTRKRPTIELKKEMISKYEGGMRLSDIAAKYRMSRSTISTILKLKEQLKEANVSKGVSTLTKQRPKIKEEVEKLLLVYINEKQLEGVSISESFICEKALTTYEDLQKKTPGTSAARNFVFKASRGWFEKFRHRTGIHCVTRHGEAASSDKAGAEKFVQEFRQIIEEGGYIPQQVFNADETGLFWKKLPNKTYITKEEKALPGHKSMKDRLTLLLCSNASGDLKLKPLIPTEEHLSLKCLLLDNAPAHPPNLNEYLEGEFDFVHVRYLPPNTTPLLQPMDQQVISNFKKLYKKALFKKCFDVRNDTNLTLKDFWENHFHVLNCVHLIDSAWNQVTYRTMNSGWRKLWPDCVPERDFEGFEQDIVDDIVSLGQSIGLEVDNDDVEELVEEHDNELTTEELQHLQAEQEKNLAENISSEREEEGKEEFPSVLLSPTNPPEKACVLYKLTVLQHRCGQGTTVYPDEKSGKD</sequence>
<dbReference type="SUPFAM" id="SSF46689">
    <property type="entry name" value="Homeodomain-like"/>
    <property type="match status" value="2"/>
</dbReference>
<evidence type="ECO:0000259" key="5">
    <source>
        <dbReference type="PROSITE" id="PS51253"/>
    </source>
</evidence>
<dbReference type="InterPro" id="IPR009057">
    <property type="entry name" value="Homeodomain-like_sf"/>
</dbReference>
<dbReference type="InterPro" id="IPR006600">
    <property type="entry name" value="HTH_CenpB_DNA-bd_dom"/>
</dbReference>
<dbReference type="OrthoDB" id="9909311at2759"/>
<organism evidence="6 7">
    <name type="scientific">Pomacea canaliculata</name>
    <name type="common">Golden apple snail</name>
    <dbReference type="NCBI Taxonomy" id="400727"/>
    <lineage>
        <taxon>Eukaryota</taxon>
        <taxon>Metazoa</taxon>
        <taxon>Spiralia</taxon>
        <taxon>Lophotrochozoa</taxon>
        <taxon>Mollusca</taxon>
        <taxon>Gastropoda</taxon>
        <taxon>Caenogastropoda</taxon>
        <taxon>Architaenioglossa</taxon>
        <taxon>Ampullarioidea</taxon>
        <taxon>Ampullariidae</taxon>
        <taxon>Pomacea</taxon>
    </lineage>
</organism>
<dbReference type="GO" id="GO:0003677">
    <property type="term" value="F:DNA binding"/>
    <property type="evidence" value="ECO:0007669"/>
    <property type="project" value="UniProtKB-KW"/>
</dbReference>
<evidence type="ECO:0000313" key="6">
    <source>
        <dbReference type="EMBL" id="PVD27361.1"/>
    </source>
</evidence>
<keyword evidence="3" id="KW-0539">Nucleus</keyword>
<name>A0A2T7P1R3_POMCA</name>
<gene>
    <name evidence="6" type="ORF">C0Q70_12518</name>
</gene>
<reference evidence="6 7" key="1">
    <citation type="submission" date="2018-04" db="EMBL/GenBank/DDBJ databases">
        <title>The genome of golden apple snail Pomacea canaliculata provides insight into stress tolerance and invasive adaptation.</title>
        <authorList>
            <person name="Liu C."/>
            <person name="Liu B."/>
            <person name="Ren Y."/>
            <person name="Zhang Y."/>
            <person name="Wang H."/>
            <person name="Li S."/>
            <person name="Jiang F."/>
            <person name="Yin L."/>
            <person name="Zhang G."/>
            <person name="Qian W."/>
            <person name="Fan W."/>
        </authorList>
    </citation>
    <scope>NUCLEOTIDE SEQUENCE [LARGE SCALE GENOMIC DNA]</scope>
    <source>
        <strain evidence="6">SZHN2017</strain>
        <tissue evidence="6">Muscle</tissue>
    </source>
</reference>
<feature type="region of interest" description="Disordered" evidence="4">
    <location>
        <begin position="423"/>
        <end position="448"/>
    </location>
</feature>
<comment type="caution">
    <text evidence="6">The sequence shown here is derived from an EMBL/GenBank/DDBJ whole genome shotgun (WGS) entry which is preliminary data.</text>
</comment>
<dbReference type="InterPro" id="IPR004875">
    <property type="entry name" value="DDE_SF_endonuclease_dom"/>
</dbReference>
<dbReference type="PANTHER" id="PTHR19303:SF27">
    <property type="entry name" value="HTH CENPB-TYPE DOMAIN-CONTAINING PROTEIN"/>
    <property type="match status" value="1"/>
</dbReference>
<dbReference type="EMBL" id="PZQS01000007">
    <property type="protein sequence ID" value="PVD27361.1"/>
    <property type="molecule type" value="Genomic_DNA"/>
</dbReference>
<dbReference type="PANTHER" id="PTHR19303">
    <property type="entry name" value="TRANSPOSON"/>
    <property type="match status" value="1"/>
</dbReference>
<dbReference type="InterPro" id="IPR007889">
    <property type="entry name" value="HTH_Psq"/>
</dbReference>
<evidence type="ECO:0000256" key="2">
    <source>
        <dbReference type="ARBA" id="ARBA00023125"/>
    </source>
</evidence>
<evidence type="ECO:0000256" key="1">
    <source>
        <dbReference type="ARBA" id="ARBA00004123"/>
    </source>
</evidence>